<protein>
    <submittedName>
        <fullName evidence="7">D-3-phosphoglycerate dehydrogenase</fullName>
    </submittedName>
</protein>
<dbReference type="AlphaFoldDB" id="A0A239PUG0"/>
<dbReference type="RefSeq" id="WP_089344075.1">
    <property type="nucleotide sequence ID" value="NZ_CP067132.1"/>
</dbReference>
<dbReference type="InterPro" id="IPR006139">
    <property type="entry name" value="D-isomer_2_OHA_DH_cat_dom"/>
</dbReference>
<keyword evidence="8" id="KW-1185">Reference proteome</keyword>
<comment type="similarity">
    <text evidence="1 4">Belongs to the D-isomer specific 2-hydroxyacid dehydrogenase family.</text>
</comment>
<dbReference type="GO" id="GO:0004617">
    <property type="term" value="F:phosphoglycerate dehydrogenase activity"/>
    <property type="evidence" value="ECO:0007669"/>
    <property type="project" value="UniProtKB-ARBA"/>
</dbReference>
<sequence length="346" mass="37556">MTKDIAIIGDQFMLSDIFEKAILEACGDRVQCRKLDFGWPDEPIEQGYTEPRIEGLREYQGDPEVVIEHIGDAPVLVTHHAPVSAAMMDRMPQLRLIAVARGGPVNVDIAAARERGITVVNTPGRNASAVAEFTIGAMIAEIRNLSRGHEAMKAGNYRTDLYRADVIGDELCDMTVGVIGYGHIGSRVVSILRAFGCRILVSDPYVQLSVDDLKDGVEQVSLDTLLAQSDVVSLHPRVTEETTGMMNAEAFAKMKKGAYVINTARGPLMDYDAVVEALQSGHLRGAMLETFAFEPVPEDSPLLTLPNVTLTPHIAGASLRTVRVAAGKAAEEIRRWLDGEPPVNPS</sequence>
<evidence type="ECO:0000256" key="4">
    <source>
        <dbReference type="RuleBase" id="RU003719"/>
    </source>
</evidence>
<dbReference type="InterPro" id="IPR050418">
    <property type="entry name" value="D-iso_2-hydroxyacid_DH_PdxB"/>
</dbReference>
<dbReference type="Pfam" id="PF02826">
    <property type="entry name" value="2-Hacid_dh_C"/>
    <property type="match status" value="1"/>
</dbReference>
<evidence type="ECO:0000256" key="1">
    <source>
        <dbReference type="ARBA" id="ARBA00005854"/>
    </source>
</evidence>
<dbReference type="Gene3D" id="3.40.50.720">
    <property type="entry name" value="NAD(P)-binding Rossmann-like Domain"/>
    <property type="match status" value="2"/>
</dbReference>
<feature type="domain" description="D-isomer specific 2-hydroxyacid dehydrogenase catalytic" evidence="5">
    <location>
        <begin position="60"/>
        <end position="344"/>
    </location>
</feature>
<dbReference type="InterPro" id="IPR036291">
    <property type="entry name" value="NAD(P)-bd_dom_sf"/>
</dbReference>
<dbReference type="FunFam" id="3.40.50.720:FF:000041">
    <property type="entry name" value="D-3-phosphoglycerate dehydrogenase"/>
    <property type="match status" value="1"/>
</dbReference>
<dbReference type="Proteomes" id="UP000198307">
    <property type="component" value="Unassembled WGS sequence"/>
</dbReference>
<organism evidence="7 8">
    <name type="scientific">Paracoccus seriniphilus</name>
    <dbReference type="NCBI Taxonomy" id="184748"/>
    <lineage>
        <taxon>Bacteria</taxon>
        <taxon>Pseudomonadati</taxon>
        <taxon>Pseudomonadota</taxon>
        <taxon>Alphaproteobacteria</taxon>
        <taxon>Rhodobacterales</taxon>
        <taxon>Paracoccaceae</taxon>
        <taxon>Paracoccus</taxon>
    </lineage>
</organism>
<proteinExistence type="inferred from homology"/>
<keyword evidence="3" id="KW-0520">NAD</keyword>
<name>A0A239PUG0_9RHOB</name>
<evidence type="ECO:0000313" key="8">
    <source>
        <dbReference type="Proteomes" id="UP000198307"/>
    </source>
</evidence>
<dbReference type="GO" id="GO:0051287">
    <property type="term" value="F:NAD binding"/>
    <property type="evidence" value="ECO:0007669"/>
    <property type="project" value="InterPro"/>
</dbReference>
<dbReference type="SUPFAM" id="SSF51735">
    <property type="entry name" value="NAD(P)-binding Rossmann-fold domains"/>
    <property type="match status" value="1"/>
</dbReference>
<accession>A0A239PUG0</accession>
<gene>
    <name evidence="7" type="ORF">SAMN05444959_105140</name>
</gene>
<dbReference type="OrthoDB" id="9793626at2"/>
<keyword evidence="2 4" id="KW-0560">Oxidoreductase</keyword>
<dbReference type="GO" id="GO:0006564">
    <property type="term" value="P:L-serine biosynthetic process"/>
    <property type="evidence" value="ECO:0007669"/>
    <property type="project" value="UniProtKB-ARBA"/>
</dbReference>
<dbReference type="PANTHER" id="PTHR43761:SF1">
    <property type="entry name" value="D-ISOMER SPECIFIC 2-HYDROXYACID DEHYDROGENASE CATALYTIC DOMAIN-CONTAINING PROTEIN-RELATED"/>
    <property type="match status" value="1"/>
</dbReference>
<dbReference type="InterPro" id="IPR029753">
    <property type="entry name" value="D-isomer_DH_CS"/>
</dbReference>
<dbReference type="Pfam" id="PF00389">
    <property type="entry name" value="2-Hacid_dh"/>
    <property type="match status" value="1"/>
</dbReference>
<evidence type="ECO:0000256" key="3">
    <source>
        <dbReference type="ARBA" id="ARBA00023027"/>
    </source>
</evidence>
<dbReference type="PROSITE" id="PS00671">
    <property type="entry name" value="D_2_HYDROXYACID_DH_3"/>
    <property type="match status" value="1"/>
</dbReference>
<dbReference type="SUPFAM" id="SSF52283">
    <property type="entry name" value="Formate/glycerate dehydrogenase catalytic domain-like"/>
    <property type="match status" value="1"/>
</dbReference>
<evidence type="ECO:0000256" key="2">
    <source>
        <dbReference type="ARBA" id="ARBA00023002"/>
    </source>
</evidence>
<evidence type="ECO:0000259" key="5">
    <source>
        <dbReference type="Pfam" id="PF00389"/>
    </source>
</evidence>
<reference evidence="7 8" key="1">
    <citation type="submission" date="2017-07" db="EMBL/GenBank/DDBJ databases">
        <authorList>
            <person name="Sun Z.S."/>
            <person name="Albrecht U."/>
            <person name="Echele G."/>
            <person name="Lee C.C."/>
        </authorList>
    </citation>
    <scope>NUCLEOTIDE SEQUENCE [LARGE SCALE GENOMIC DNA]</scope>
    <source>
        <strain evidence="7 8">DSM 14827</strain>
    </source>
</reference>
<dbReference type="EMBL" id="FZQB01000005">
    <property type="protein sequence ID" value="SNT73663.1"/>
    <property type="molecule type" value="Genomic_DNA"/>
</dbReference>
<dbReference type="CDD" id="cd12171">
    <property type="entry name" value="2-Hacid_dh_10"/>
    <property type="match status" value="1"/>
</dbReference>
<dbReference type="InterPro" id="IPR006140">
    <property type="entry name" value="D-isomer_DH_NAD-bd"/>
</dbReference>
<evidence type="ECO:0000313" key="7">
    <source>
        <dbReference type="EMBL" id="SNT73663.1"/>
    </source>
</evidence>
<feature type="domain" description="D-isomer specific 2-hydroxyacid dehydrogenase NAD-binding" evidence="6">
    <location>
        <begin position="136"/>
        <end position="315"/>
    </location>
</feature>
<dbReference type="PANTHER" id="PTHR43761">
    <property type="entry name" value="D-ISOMER SPECIFIC 2-HYDROXYACID DEHYDROGENASE FAMILY PROTEIN (AFU_ORTHOLOGUE AFUA_1G13630)"/>
    <property type="match status" value="1"/>
</dbReference>
<dbReference type="GO" id="GO:0047545">
    <property type="term" value="F:(S)-2-hydroxyglutarate dehydrogenase activity"/>
    <property type="evidence" value="ECO:0007669"/>
    <property type="project" value="UniProtKB-ARBA"/>
</dbReference>
<evidence type="ECO:0000259" key="6">
    <source>
        <dbReference type="Pfam" id="PF02826"/>
    </source>
</evidence>